<gene>
    <name evidence="2" type="ORF">LDJ79_12195</name>
</gene>
<keyword evidence="1" id="KW-0732">Signal</keyword>
<organism evidence="2 3">
    <name type="scientific">Vibrio tritonius</name>
    <dbReference type="NCBI Taxonomy" id="1435069"/>
    <lineage>
        <taxon>Bacteria</taxon>
        <taxon>Pseudomonadati</taxon>
        <taxon>Pseudomonadota</taxon>
        <taxon>Gammaproteobacteria</taxon>
        <taxon>Vibrionales</taxon>
        <taxon>Vibrionaceae</taxon>
        <taxon>Vibrio</taxon>
    </lineage>
</organism>
<evidence type="ECO:0000313" key="3">
    <source>
        <dbReference type="Proteomes" id="UP001199044"/>
    </source>
</evidence>
<name>A0ABS7YMI6_9VIBR</name>
<evidence type="ECO:0000256" key="1">
    <source>
        <dbReference type="SAM" id="SignalP"/>
    </source>
</evidence>
<dbReference type="Proteomes" id="UP001199044">
    <property type="component" value="Unassembled WGS sequence"/>
</dbReference>
<dbReference type="RefSeq" id="WP_068712198.1">
    <property type="nucleotide sequence ID" value="NZ_AP014635.1"/>
</dbReference>
<accession>A0ABS7YMI6</accession>
<dbReference type="EMBL" id="JAIWIU010000076">
    <property type="protein sequence ID" value="MCA2016876.1"/>
    <property type="molecule type" value="Genomic_DNA"/>
</dbReference>
<keyword evidence="3" id="KW-1185">Reference proteome</keyword>
<evidence type="ECO:0000313" key="2">
    <source>
        <dbReference type="EMBL" id="MCA2016876.1"/>
    </source>
</evidence>
<protein>
    <submittedName>
        <fullName evidence="2">Uncharacterized protein</fullName>
    </submittedName>
</protein>
<comment type="caution">
    <text evidence="2">The sequence shown here is derived from an EMBL/GenBank/DDBJ whole genome shotgun (WGS) entry which is preliminary data.</text>
</comment>
<feature type="signal peptide" evidence="1">
    <location>
        <begin position="1"/>
        <end position="19"/>
    </location>
</feature>
<reference evidence="3" key="1">
    <citation type="submission" date="2023-07" db="EMBL/GenBank/DDBJ databases">
        <title>Molecular identification of indigenous halophilic bacteria isolated from red sea cost, biodegradation of synthetic dyes and assessment of degraded metabolite toxicity.</title>
        <authorList>
            <person name="Chaieb K."/>
            <person name="Altayb H.N."/>
        </authorList>
    </citation>
    <scope>NUCLEOTIDE SEQUENCE [LARGE SCALE GENOMIC DNA]</scope>
    <source>
        <strain evidence="3">K20</strain>
    </source>
</reference>
<proteinExistence type="predicted"/>
<feature type="chain" id="PRO_5046977655" evidence="1">
    <location>
        <begin position="20"/>
        <end position="161"/>
    </location>
</feature>
<sequence>MKLAWVVSSCLLLSVSAQAYTLPELIDDSATPVSPHKLFFSSQQNGNNVDGWVVDSGYRYSLFENIDLFIGTSLGTSASSELSEKSFMSGLSYQYSDRLLLKSTLHSVISSYHKDLQESDSDTLSAEFSSQYRVSDKIDLHATLGYQEWQQDVEVGLGFRF</sequence>